<name>A0A5Q0M2P6_VARPD</name>
<organism evidence="2 3">
    <name type="scientific">Variovorax paradoxus</name>
    <dbReference type="NCBI Taxonomy" id="34073"/>
    <lineage>
        <taxon>Bacteria</taxon>
        <taxon>Pseudomonadati</taxon>
        <taxon>Pseudomonadota</taxon>
        <taxon>Betaproteobacteria</taxon>
        <taxon>Burkholderiales</taxon>
        <taxon>Comamonadaceae</taxon>
        <taxon>Variovorax</taxon>
    </lineage>
</organism>
<accession>A0A5Q0M2P6</accession>
<dbReference type="EMBL" id="CP045644">
    <property type="protein sequence ID" value="QFZ83719.1"/>
    <property type="molecule type" value="Genomic_DNA"/>
</dbReference>
<dbReference type="AlphaFoldDB" id="A0A5Q0M2P6"/>
<evidence type="ECO:0000313" key="2">
    <source>
        <dbReference type="EMBL" id="QFZ83719.1"/>
    </source>
</evidence>
<reference evidence="2 3" key="1">
    <citation type="submission" date="2019-10" db="EMBL/GenBank/DDBJ databases">
        <title>Complete genome sequence of Variovorax paradoxus 5C-2.</title>
        <authorList>
            <person name="Gogoleva N.E."/>
            <person name="Balkin A.S."/>
        </authorList>
    </citation>
    <scope>NUCLEOTIDE SEQUENCE [LARGE SCALE GENOMIC DNA]</scope>
    <source>
        <strain evidence="2 3">5C-2</strain>
    </source>
</reference>
<sequence>MPVPVFLPPPLGEGGGGARGLRESKAPVRRPAPIPTFPQRGKEQNRLSAPSGTCAPTPRWAGR</sequence>
<evidence type="ECO:0000313" key="3">
    <source>
        <dbReference type="Proteomes" id="UP000326780"/>
    </source>
</evidence>
<protein>
    <submittedName>
        <fullName evidence="2">Uncharacterized protein</fullName>
    </submittedName>
</protein>
<feature type="region of interest" description="Disordered" evidence="1">
    <location>
        <begin position="1"/>
        <end position="63"/>
    </location>
</feature>
<gene>
    <name evidence="2" type="ORF">GFK26_13625</name>
</gene>
<evidence type="ECO:0000256" key="1">
    <source>
        <dbReference type="SAM" id="MobiDB-lite"/>
    </source>
</evidence>
<dbReference type="Proteomes" id="UP000326780">
    <property type="component" value="Chromosome"/>
</dbReference>
<proteinExistence type="predicted"/>
<feature type="compositionally biased region" description="Pro residues" evidence="1">
    <location>
        <begin position="1"/>
        <end position="11"/>
    </location>
</feature>